<keyword evidence="3" id="KW-1185">Reference proteome</keyword>
<sequence>MFDNWDWSIFWPVCFFVLAIAGYFGLLGWFGGRMRRKHQSESTTNIGAKIRTTYNLWYTNSVRAGQVYRHHSGREYLIVSIFNGMCDDKVKWPLTVVYCNVQMTAWYARPLWQFLEGCQLNREIDNDDSIPLMDLMAMARFDGKVEAELPQAQSVWTQGEPSQPHLRRPNVVVTQVYNKNLSQPIVSYYAIGREHEALALPLFVFLKKYSPVAQEKAA</sequence>
<reference evidence="2 3" key="1">
    <citation type="submission" date="2020-12" db="EMBL/GenBank/DDBJ databases">
        <title>Complete genome sequence of Erwinia phage pEa_SNUABM_5.</title>
        <authorList>
            <person name="Kim S.G."/>
            <person name="Lee S.B."/>
            <person name="Kwon J."/>
            <person name="Park S.C."/>
        </authorList>
    </citation>
    <scope>NUCLEOTIDE SEQUENCE [LARGE SCALE GENOMIC DNA]</scope>
</reference>
<evidence type="ECO:0000313" key="2">
    <source>
        <dbReference type="EMBL" id="QQO90182.1"/>
    </source>
</evidence>
<proteinExistence type="predicted"/>
<feature type="transmembrane region" description="Helical" evidence="1">
    <location>
        <begin position="6"/>
        <end position="30"/>
    </location>
</feature>
<keyword evidence="1" id="KW-0472">Membrane</keyword>
<name>A0A7T8IVX9_9CAUD</name>
<dbReference type="EMBL" id="MW366843">
    <property type="protein sequence ID" value="QQO90182.1"/>
    <property type="molecule type" value="Genomic_DNA"/>
</dbReference>
<evidence type="ECO:0000256" key="1">
    <source>
        <dbReference type="SAM" id="Phobius"/>
    </source>
</evidence>
<evidence type="ECO:0000313" key="3">
    <source>
        <dbReference type="Proteomes" id="UP000596123"/>
    </source>
</evidence>
<keyword evidence="1" id="KW-1133">Transmembrane helix</keyword>
<dbReference type="Proteomes" id="UP000596123">
    <property type="component" value="Segment"/>
</dbReference>
<keyword evidence="1" id="KW-0812">Transmembrane</keyword>
<accession>A0A7T8IVX9</accession>
<protein>
    <submittedName>
        <fullName evidence="2">DUF1653 domain containing protein</fullName>
    </submittedName>
</protein>
<organism evidence="2 3">
    <name type="scientific">Erwinia phage pEa_SNUABM_5</name>
    <dbReference type="NCBI Taxonomy" id="2797313"/>
    <lineage>
        <taxon>Viruses</taxon>
        <taxon>Duplodnaviria</taxon>
        <taxon>Heunggongvirae</taxon>
        <taxon>Uroviricota</taxon>
        <taxon>Caudoviricetes</taxon>
        <taxon>Rivsvirus</taxon>
        <taxon>Rivsvirus SNUABM5</taxon>
    </lineage>
</organism>
<gene>
    <name evidence="2" type="ORF">pEaSNUABM5_00040</name>
</gene>